<protein>
    <submittedName>
        <fullName evidence="3">Retrovirus-related pol polyprotein from transposon 17.6</fullName>
    </submittedName>
</protein>
<dbReference type="InterPro" id="IPR036875">
    <property type="entry name" value="Znf_CCHC_sf"/>
</dbReference>
<dbReference type="Pfam" id="PF13650">
    <property type="entry name" value="Asp_protease_2"/>
    <property type="match status" value="1"/>
</dbReference>
<dbReference type="GO" id="GO:0003676">
    <property type="term" value="F:nucleic acid binding"/>
    <property type="evidence" value="ECO:0007669"/>
    <property type="project" value="InterPro"/>
</dbReference>
<dbReference type="GO" id="GO:0008270">
    <property type="term" value="F:zinc ion binding"/>
    <property type="evidence" value="ECO:0007669"/>
    <property type="project" value="UniProtKB-KW"/>
</dbReference>
<name>A0AAV4BB30_9GAST</name>
<dbReference type="Gene3D" id="2.40.70.10">
    <property type="entry name" value="Acid Proteases"/>
    <property type="match status" value="1"/>
</dbReference>
<dbReference type="CDD" id="cd00303">
    <property type="entry name" value="retropepsin_like"/>
    <property type="match status" value="1"/>
</dbReference>
<feature type="domain" description="CCHC-type" evidence="2">
    <location>
        <begin position="39"/>
        <end position="54"/>
    </location>
</feature>
<dbReference type="GO" id="GO:0006508">
    <property type="term" value="P:proteolysis"/>
    <property type="evidence" value="ECO:0007669"/>
    <property type="project" value="InterPro"/>
</dbReference>
<dbReference type="PROSITE" id="PS50158">
    <property type="entry name" value="ZF_CCHC"/>
    <property type="match status" value="1"/>
</dbReference>
<comment type="caution">
    <text evidence="3">The sequence shown here is derived from an EMBL/GenBank/DDBJ whole genome shotgun (WGS) entry which is preliminary data.</text>
</comment>
<keyword evidence="4" id="KW-1185">Reference proteome</keyword>
<sequence length="145" mass="15596">MEHSGESNIPVTAAVSAKCFFCGFQRHPRFKCPAKEETCKNCGKKGHFQKVCQSKRKQAGFASAADISLNSTFSAAAPSSLSKAIISLNVCGRPMKALVDTGSSESFISEDKVKDLSIKHFPSQRKISMASTNLSSTTKGHFCIS</sequence>
<dbReference type="InterPro" id="IPR021109">
    <property type="entry name" value="Peptidase_aspartic_dom_sf"/>
</dbReference>
<evidence type="ECO:0000313" key="4">
    <source>
        <dbReference type="Proteomes" id="UP000735302"/>
    </source>
</evidence>
<proteinExistence type="predicted"/>
<dbReference type="EMBL" id="BLXT01004656">
    <property type="protein sequence ID" value="GFO16305.1"/>
    <property type="molecule type" value="Genomic_DNA"/>
</dbReference>
<dbReference type="SUPFAM" id="SSF50630">
    <property type="entry name" value="Acid proteases"/>
    <property type="match status" value="1"/>
</dbReference>
<evidence type="ECO:0000313" key="3">
    <source>
        <dbReference type="EMBL" id="GFO16305.1"/>
    </source>
</evidence>
<reference evidence="3 4" key="1">
    <citation type="journal article" date="2021" name="Elife">
        <title>Chloroplast acquisition without the gene transfer in kleptoplastic sea slugs, Plakobranchus ocellatus.</title>
        <authorList>
            <person name="Maeda T."/>
            <person name="Takahashi S."/>
            <person name="Yoshida T."/>
            <person name="Shimamura S."/>
            <person name="Takaki Y."/>
            <person name="Nagai Y."/>
            <person name="Toyoda A."/>
            <person name="Suzuki Y."/>
            <person name="Arimoto A."/>
            <person name="Ishii H."/>
            <person name="Satoh N."/>
            <person name="Nishiyama T."/>
            <person name="Hasebe M."/>
            <person name="Maruyama T."/>
            <person name="Minagawa J."/>
            <person name="Obokata J."/>
            <person name="Shigenobu S."/>
        </authorList>
    </citation>
    <scope>NUCLEOTIDE SEQUENCE [LARGE SCALE GENOMIC DNA]</scope>
</reference>
<dbReference type="Proteomes" id="UP000735302">
    <property type="component" value="Unassembled WGS sequence"/>
</dbReference>
<keyword evidence="1" id="KW-0863">Zinc-finger</keyword>
<gene>
    <name evidence="3" type="ORF">PoB_004281000</name>
</gene>
<dbReference type="SUPFAM" id="SSF57756">
    <property type="entry name" value="Retrovirus zinc finger-like domains"/>
    <property type="match status" value="1"/>
</dbReference>
<dbReference type="GO" id="GO:0004190">
    <property type="term" value="F:aspartic-type endopeptidase activity"/>
    <property type="evidence" value="ECO:0007669"/>
    <property type="project" value="InterPro"/>
</dbReference>
<organism evidence="3 4">
    <name type="scientific">Plakobranchus ocellatus</name>
    <dbReference type="NCBI Taxonomy" id="259542"/>
    <lineage>
        <taxon>Eukaryota</taxon>
        <taxon>Metazoa</taxon>
        <taxon>Spiralia</taxon>
        <taxon>Lophotrochozoa</taxon>
        <taxon>Mollusca</taxon>
        <taxon>Gastropoda</taxon>
        <taxon>Heterobranchia</taxon>
        <taxon>Euthyneura</taxon>
        <taxon>Panpulmonata</taxon>
        <taxon>Sacoglossa</taxon>
        <taxon>Placobranchoidea</taxon>
        <taxon>Plakobranchidae</taxon>
        <taxon>Plakobranchus</taxon>
    </lineage>
</organism>
<dbReference type="SMART" id="SM00343">
    <property type="entry name" value="ZnF_C2HC"/>
    <property type="match status" value="2"/>
</dbReference>
<keyword evidence="1" id="KW-0479">Metal-binding</keyword>
<accession>A0AAV4BB30</accession>
<dbReference type="PROSITE" id="PS00141">
    <property type="entry name" value="ASP_PROTEASE"/>
    <property type="match status" value="1"/>
</dbReference>
<dbReference type="InterPro" id="IPR001878">
    <property type="entry name" value="Znf_CCHC"/>
</dbReference>
<evidence type="ECO:0000259" key="2">
    <source>
        <dbReference type="PROSITE" id="PS50158"/>
    </source>
</evidence>
<dbReference type="AlphaFoldDB" id="A0AAV4BB30"/>
<dbReference type="InterPro" id="IPR001969">
    <property type="entry name" value="Aspartic_peptidase_AS"/>
</dbReference>
<dbReference type="Gene3D" id="4.10.60.10">
    <property type="entry name" value="Zinc finger, CCHC-type"/>
    <property type="match status" value="1"/>
</dbReference>
<keyword evidence="1" id="KW-0862">Zinc</keyword>
<evidence type="ECO:0000256" key="1">
    <source>
        <dbReference type="PROSITE-ProRule" id="PRU00047"/>
    </source>
</evidence>